<protein>
    <submittedName>
        <fullName evidence="1">Uncharacterized protein</fullName>
    </submittedName>
</protein>
<sequence>MTLNTRNYTLKESRGADGSKIPIEEIDDVVLPESLTELVETYEAVVQTRDSYIWRWFYSVSQQFQLSCVPSSNHEHALEQKSILTMFVTMLDDLAEHDGDRQTFQEARKIPFPSEHPVSDRDGVDTAFVEFAQQVWEAFETRLQTAPRYEEFVELFRFDFRQVINAIDYSLVTNEHPDASTLGGCEQYDAHNMVVFSYVDVDLMHSPSFERDELVELRDVVWDAQMMARIGNWVTTWERELEEGDFSSGVIVYALQRDIVTVDELRSDDVDEKAELAERIRDHQVEEYFMTEWETRYSSLKSGRVTASSVDIDAFVEGMKMVLTYHLASRGKK</sequence>
<dbReference type="Proteomes" id="UP000199607">
    <property type="component" value="Unassembled WGS sequence"/>
</dbReference>
<accession>A0A1I4I5S4</accession>
<dbReference type="InterPro" id="IPR008949">
    <property type="entry name" value="Isoprenoid_synthase_dom_sf"/>
</dbReference>
<dbReference type="AlphaFoldDB" id="A0A1I4I5S4"/>
<name>A0A1I4I5S4_9EURY</name>
<gene>
    <name evidence="1" type="ORF">SAMN04487950_3984</name>
</gene>
<evidence type="ECO:0000313" key="2">
    <source>
        <dbReference type="Proteomes" id="UP000199607"/>
    </source>
</evidence>
<keyword evidence="2" id="KW-1185">Reference proteome</keyword>
<dbReference type="EMBL" id="FOTC01000007">
    <property type="protein sequence ID" value="SFL49624.1"/>
    <property type="molecule type" value="Genomic_DNA"/>
</dbReference>
<dbReference type="SUPFAM" id="SSF48576">
    <property type="entry name" value="Terpenoid synthases"/>
    <property type="match status" value="1"/>
</dbReference>
<organism evidence="1 2">
    <name type="scientific">Halogranum rubrum</name>
    <dbReference type="NCBI Taxonomy" id="553466"/>
    <lineage>
        <taxon>Archaea</taxon>
        <taxon>Methanobacteriati</taxon>
        <taxon>Methanobacteriota</taxon>
        <taxon>Stenosarchaea group</taxon>
        <taxon>Halobacteria</taxon>
        <taxon>Halobacteriales</taxon>
        <taxon>Haloferacaceae</taxon>
    </lineage>
</organism>
<reference evidence="2" key="1">
    <citation type="submission" date="2016-10" db="EMBL/GenBank/DDBJ databases">
        <authorList>
            <person name="Varghese N."/>
            <person name="Submissions S."/>
        </authorList>
    </citation>
    <scope>NUCLEOTIDE SEQUENCE [LARGE SCALE GENOMIC DNA]</scope>
    <source>
        <strain evidence="2">CGMCC 1.7738</strain>
    </source>
</reference>
<evidence type="ECO:0000313" key="1">
    <source>
        <dbReference type="EMBL" id="SFL49624.1"/>
    </source>
</evidence>
<proteinExistence type="predicted"/>